<accession>A0A6P9ERI1</accession>
<gene>
    <name evidence="2" type="primary">LOC108996825</name>
</gene>
<dbReference type="RefSeq" id="XP_035550244.1">
    <property type="nucleotide sequence ID" value="XM_035694351.1"/>
</dbReference>
<dbReference type="OrthoDB" id="10435222at2759"/>
<keyword evidence="1" id="KW-1185">Reference proteome</keyword>
<protein>
    <submittedName>
        <fullName evidence="2">Uncharacterized protein LOC108996825</fullName>
    </submittedName>
</protein>
<dbReference type="GeneID" id="108996825"/>
<proteinExistence type="predicted"/>
<dbReference type="KEGG" id="jre:108996825"/>
<dbReference type="InParanoid" id="A0A6P9ERI1"/>
<evidence type="ECO:0000313" key="1">
    <source>
        <dbReference type="Proteomes" id="UP000235220"/>
    </source>
</evidence>
<dbReference type="Proteomes" id="UP000235220">
    <property type="component" value="Chromosome 10"/>
</dbReference>
<evidence type="ECO:0000313" key="2">
    <source>
        <dbReference type="RefSeq" id="XP_035550244.1"/>
    </source>
</evidence>
<sequence length="126" mass="14139">MKNGFVTGMTEDLYNQMVEKLNAMELENRTKEAVAVVFREVLGNRPGYSRGLGEMVMPETSGTQQGGENATGTSHDAQYYKAELEALRANVREILEKQAEFDKFMTYSMSQQQSLGESLRETWGAV</sequence>
<organism evidence="1 2">
    <name type="scientific">Juglans regia</name>
    <name type="common">English walnut</name>
    <dbReference type="NCBI Taxonomy" id="51240"/>
    <lineage>
        <taxon>Eukaryota</taxon>
        <taxon>Viridiplantae</taxon>
        <taxon>Streptophyta</taxon>
        <taxon>Embryophyta</taxon>
        <taxon>Tracheophyta</taxon>
        <taxon>Spermatophyta</taxon>
        <taxon>Magnoliopsida</taxon>
        <taxon>eudicotyledons</taxon>
        <taxon>Gunneridae</taxon>
        <taxon>Pentapetalae</taxon>
        <taxon>rosids</taxon>
        <taxon>fabids</taxon>
        <taxon>Fagales</taxon>
        <taxon>Juglandaceae</taxon>
        <taxon>Juglans</taxon>
    </lineage>
</organism>
<dbReference type="AlphaFoldDB" id="A0A6P9ERI1"/>
<name>A0A6P9ERI1_JUGRE</name>
<reference evidence="2" key="1">
    <citation type="submission" date="2025-08" db="UniProtKB">
        <authorList>
            <consortium name="RefSeq"/>
        </authorList>
    </citation>
    <scope>IDENTIFICATION</scope>
    <source>
        <tissue evidence="2">Leaves</tissue>
    </source>
</reference>